<keyword evidence="1" id="KW-0233">DNA recombination</keyword>
<proteinExistence type="predicted"/>
<dbReference type="SUPFAM" id="SSF56349">
    <property type="entry name" value="DNA breaking-rejoining enzymes"/>
    <property type="match status" value="1"/>
</dbReference>
<evidence type="ECO:0000256" key="1">
    <source>
        <dbReference type="ARBA" id="ARBA00023172"/>
    </source>
</evidence>
<reference evidence="4" key="1">
    <citation type="submission" date="2020-08" db="EMBL/GenBank/DDBJ databases">
        <authorList>
            <person name="Hu Y."/>
            <person name="Nguyen S.V."/>
            <person name="Li F."/>
            <person name="Fanning S."/>
        </authorList>
    </citation>
    <scope>NUCLEOTIDE SEQUENCE</scope>
    <source>
        <strain evidence="4">SYSU D8009</strain>
    </source>
</reference>
<dbReference type="InterPro" id="IPR002104">
    <property type="entry name" value="Integrase_catalytic"/>
</dbReference>
<feature type="domain" description="Tyr recombinase" evidence="3">
    <location>
        <begin position="22"/>
        <end position="124"/>
    </location>
</feature>
<feature type="region of interest" description="Disordered" evidence="2">
    <location>
        <begin position="1"/>
        <end position="20"/>
    </location>
</feature>
<keyword evidence="5" id="KW-1185">Reference proteome</keyword>
<dbReference type="GO" id="GO:0015074">
    <property type="term" value="P:DNA integration"/>
    <property type="evidence" value="ECO:0007669"/>
    <property type="project" value="InterPro"/>
</dbReference>
<organism evidence="4 5">
    <name type="scientific">Siccirubricoccus deserti</name>
    <dbReference type="NCBI Taxonomy" id="2013562"/>
    <lineage>
        <taxon>Bacteria</taxon>
        <taxon>Pseudomonadati</taxon>
        <taxon>Pseudomonadota</taxon>
        <taxon>Alphaproteobacteria</taxon>
        <taxon>Acetobacterales</taxon>
        <taxon>Roseomonadaceae</taxon>
        <taxon>Siccirubricoccus</taxon>
    </lineage>
</organism>
<name>A0A9X0QZ31_9PROT</name>
<dbReference type="GO" id="GO:0006310">
    <property type="term" value="P:DNA recombination"/>
    <property type="evidence" value="ECO:0007669"/>
    <property type="project" value="UniProtKB-KW"/>
</dbReference>
<dbReference type="EMBL" id="JACOMF010000014">
    <property type="protein sequence ID" value="MBC4016305.1"/>
    <property type="molecule type" value="Genomic_DNA"/>
</dbReference>
<sequence length="146" mass="16127">MTGRTSRSSRSKDRQVEKPTLTIPVHTDLKLRLDAWKAESAARKTPTTHILTSPRGLPWTPPYPRRVLTEQVKALAFGRLTVHGFRKPCATCVAEAGCTAHQIVAAGGWRTLAMVQHYDRSADQEDLARAAIVTLEGAKRENAENT</sequence>
<dbReference type="InterPro" id="IPR011010">
    <property type="entry name" value="DNA_brk_join_enz"/>
</dbReference>
<comment type="caution">
    <text evidence="4">The sequence shown here is derived from an EMBL/GenBank/DDBJ whole genome shotgun (WGS) entry which is preliminary data.</text>
</comment>
<accession>A0A9X0QZ31</accession>
<gene>
    <name evidence="4" type="ORF">H7965_13350</name>
</gene>
<evidence type="ECO:0000313" key="4">
    <source>
        <dbReference type="EMBL" id="MBC4016305.1"/>
    </source>
</evidence>
<evidence type="ECO:0000313" key="5">
    <source>
        <dbReference type="Proteomes" id="UP000600101"/>
    </source>
</evidence>
<evidence type="ECO:0000259" key="3">
    <source>
        <dbReference type="Pfam" id="PF00589"/>
    </source>
</evidence>
<dbReference type="AlphaFoldDB" id="A0A9X0QZ31"/>
<dbReference type="RefSeq" id="WP_186771078.1">
    <property type="nucleotide sequence ID" value="NZ_JACOMF010000014.1"/>
</dbReference>
<dbReference type="GO" id="GO:0003677">
    <property type="term" value="F:DNA binding"/>
    <property type="evidence" value="ECO:0007669"/>
    <property type="project" value="InterPro"/>
</dbReference>
<evidence type="ECO:0000256" key="2">
    <source>
        <dbReference type="SAM" id="MobiDB-lite"/>
    </source>
</evidence>
<protein>
    <submittedName>
        <fullName evidence="4">Tyrosine-type recombinase/integrase</fullName>
    </submittedName>
</protein>
<dbReference type="Gene3D" id="1.10.443.10">
    <property type="entry name" value="Intergrase catalytic core"/>
    <property type="match status" value="1"/>
</dbReference>
<dbReference type="Pfam" id="PF00589">
    <property type="entry name" value="Phage_integrase"/>
    <property type="match status" value="1"/>
</dbReference>
<dbReference type="Proteomes" id="UP000600101">
    <property type="component" value="Unassembled WGS sequence"/>
</dbReference>
<dbReference type="InterPro" id="IPR013762">
    <property type="entry name" value="Integrase-like_cat_sf"/>
</dbReference>